<name>A0A7I8VL63_9ANNE</name>
<feature type="domain" description="3CxxC-type" evidence="4">
    <location>
        <begin position="90"/>
        <end position="157"/>
    </location>
</feature>
<protein>
    <submittedName>
        <fullName evidence="5">DgyrCDS5653</fullName>
    </submittedName>
</protein>
<keyword evidence="6" id="KW-1185">Reference proteome</keyword>
<evidence type="ECO:0000259" key="4">
    <source>
        <dbReference type="SMART" id="SM01328"/>
    </source>
</evidence>
<dbReference type="InterPro" id="IPR033446">
    <property type="entry name" value="ZCCHC24_Znf-3CxxC"/>
</dbReference>
<evidence type="ECO:0000256" key="1">
    <source>
        <dbReference type="ARBA" id="ARBA00022723"/>
    </source>
</evidence>
<keyword evidence="3" id="KW-0862">Zinc</keyword>
<evidence type="ECO:0000313" key="6">
    <source>
        <dbReference type="Proteomes" id="UP000549394"/>
    </source>
</evidence>
<proteinExistence type="predicted"/>
<dbReference type="InterPro" id="IPR027377">
    <property type="entry name" value="ZAR1/RTP1-5-like_Znf-3CxxC"/>
</dbReference>
<evidence type="ECO:0000313" key="5">
    <source>
        <dbReference type="EMBL" id="CAD5116806.1"/>
    </source>
</evidence>
<dbReference type="GO" id="GO:0008270">
    <property type="term" value="F:zinc ion binding"/>
    <property type="evidence" value="ECO:0007669"/>
    <property type="project" value="UniProtKB-KW"/>
</dbReference>
<sequence>MTDMSVQNVYALPNCLFSDESTAPSPSNSPKIVKEDTFDAEFWTGDDAMEKLLDTVQMREKAGDFEKVMNKVLSKMDEVRAKTPYQGPRRVYGEFQCSNCKKKWVSGYSWANTAQLCANCKCEVFPHVQKKLIKSNVPLDEVPIMHKSELCKKCIESGHFCRRLRFT</sequence>
<accession>A0A7I8VL63</accession>
<dbReference type="AlphaFoldDB" id="A0A7I8VL63"/>
<evidence type="ECO:0000256" key="2">
    <source>
        <dbReference type="ARBA" id="ARBA00022771"/>
    </source>
</evidence>
<organism evidence="5 6">
    <name type="scientific">Dimorphilus gyrociliatus</name>
    <dbReference type="NCBI Taxonomy" id="2664684"/>
    <lineage>
        <taxon>Eukaryota</taxon>
        <taxon>Metazoa</taxon>
        <taxon>Spiralia</taxon>
        <taxon>Lophotrochozoa</taxon>
        <taxon>Annelida</taxon>
        <taxon>Polychaeta</taxon>
        <taxon>Polychaeta incertae sedis</taxon>
        <taxon>Dinophilidae</taxon>
        <taxon>Dimorphilus</taxon>
    </lineage>
</organism>
<dbReference type="SMART" id="SM01328">
    <property type="entry name" value="zf-3CxxC"/>
    <property type="match status" value="1"/>
</dbReference>
<evidence type="ECO:0000256" key="3">
    <source>
        <dbReference type="ARBA" id="ARBA00022833"/>
    </source>
</evidence>
<keyword evidence="1" id="KW-0479">Metal-binding</keyword>
<dbReference type="Proteomes" id="UP000549394">
    <property type="component" value="Unassembled WGS sequence"/>
</dbReference>
<reference evidence="5 6" key="1">
    <citation type="submission" date="2020-08" db="EMBL/GenBank/DDBJ databases">
        <authorList>
            <person name="Hejnol A."/>
        </authorList>
    </citation>
    <scope>NUCLEOTIDE SEQUENCE [LARGE SCALE GENOMIC DNA]</scope>
</reference>
<dbReference type="Pfam" id="PF17180">
    <property type="entry name" value="Zn_ribbon_3CxxC_2"/>
    <property type="match status" value="1"/>
</dbReference>
<dbReference type="EMBL" id="CAJFCJ010000007">
    <property type="protein sequence ID" value="CAD5116806.1"/>
    <property type="molecule type" value="Genomic_DNA"/>
</dbReference>
<gene>
    <name evidence="5" type="ORF">DGYR_LOCUS5398</name>
</gene>
<keyword evidence="2" id="KW-0863">Zinc-finger</keyword>
<dbReference type="OrthoDB" id="10038672at2759"/>
<comment type="caution">
    <text evidence="5">The sequence shown here is derived from an EMBL/GenBank/DDBJ whole genome shotgun (WGS) entry which is preliminary data.</text>
</comment>